<evidence type="ECO:0000256" key="1">
    <source>
        <dbReference type="SAM" id="MobiDB-lite"/>
    </source>
</evidence>
<dbReference type="Pfam" id="PF00078">
    <property type="entry name" value="RVT_1"/>
    <property type="match status" value="1"/>
</dbReference>
<dbReference type="PROSITE" id="PS50878">
    <property type="entry name" value="RT_POL"/>
    <property type="match status" value="1"/>
</dbReference>
<proteinExistence type="predicted"/>
<dbReference type="InterPro" id="IPR000477">
    <property type="entry name" value="RT_dom"/>
</dbReference>
<reference evidence="3" key="1">
    <citation type="submission" date="2022-01" db="EMBL/GenBank/DDBJ databases">
        <authorList>
            <person name="Braso-Vives M."/>
        </authorList>
    </citation>
    <scope>NUCLEOTIDE SEQUENCE</scope>
</reference>
<evidence type="ECO:0000313" key="3">
    <source>
        <dbReference type="EMBL" id="CAH1271104.1"/>
    </source>
</evidence>
<dbReference type="Proteomes" id="UP000838412">
    <property type="component" value="Chromosome 8"/>
</dbReference>
<dbReference type="AlphaFoldDB" id="A0A8K0EW65"/>
<dbReference type="PANTHER" id="PTHR15046:SF3">
    <property type="entry name" value="BETA-1,4 N-ACETYLGALACTOSAMINYLTRANSFERASE 2-LIKE"/>
    <property type="match status" value="1"/>
</dbReference>
<organism evidence="3 4">
    <name type="scientific">Branchiostoma lanceolatum</name>
    <name type="common">Common lancelet</name>
    <name type="synonym">Amphioxus lanceolatum</name>
    <dbReference type="NCBI Taxonomy" id="7740"/>
    <lineage>
        <taxon>Eukaryota</taxon>
        <taxon>Metazoa</taxon>
        <taxon>Chordata</taxon>
        <taxon>Cephalochordata</taxon>
        <taxon>Leptocardii</taxon>
        <taxon>Amphioxiformes</taxon>
        <taxon>Branchiostomatidae</taxon>
        <taxon>Branchiostoma</taxon>
    </lineage>
</organism>
<dbReference type="SUPFAM" id="SSF53448">
    <property type="entry name" value="Nucleotide-diphospho-sugar transferases"/>
    <property type="match status" value="1"/>
</dbReference>
<evidence type="ECO:0000259" key="2">
    <source>
        <dbReference type="PROSITE" id="PS50878"/>
    </source>
</evidence>
<dbReference type="InterPro" id="IPR013087">
    <property type="entry name" value="Znf_C2H2_type"/>
</dbReference>
<protein>
    <submittedName>
        <fullName evidence="3">B4GALNT2 protein</fullName>
    </submittedName>
</protein>
<dbReference type="SUPFAM" id="SSF56672">
    <property type="entry name" value="DNA/RNA polymerases"/>
    <property type="match status" value="1"/>
</dbReference>
<dbReference type="PROSITE" id="PS00028">
    <property type="entry name" value="ZINC_FINGER_C2H2_1"/>
    <property type="match status" value="1"/>
</dbReference>
<feature type="domain" description="Reverse transcriptase" evidence="2">
    <location>
        <begin position="548"/>
        <end position="841"/>
    </location>
</feature>
<dbReference type="CDD" id="cd01650">
    <property type="entry name" value="RT_nLTR_like"/>
    <property type="match status" value="1"/>
</dbReference>
<name>A0A8K0EW65_BRALA</name>
<dbReference type="Pfam" id="PF00535">
    <property type="entry name" value="Glycos_transf_2"/>
    <property type="match status" value="1"/>
</dbReference>
<feature type="compositionally biased region" description="Basic and acidic residues" evidence="1">
    <location>
        <begin position="1029"/>
        <end position="1039"/>
    </location>
</feature>
<dbReference type="InterPro" id="IPR043502">
    <property type="entry name" value="DNA/RNA_pol_sf"/>
</dbReference>
<evidence type="ECO:0000313" key="4">
    <source>
        <dbReference type="Proteomes" id="UP000838412"/>
    </source>
</evidence>
<dbReference type="CDD" id="cd00761">
    <property type="entry name" value="Glyco_tranf_GTA_type"/>
    <property type="match status" value="1"/>
</dbReference>
<dbReference type="Gene3D" id="3.90.550.10">
    <property type="entry name" value="Spore Coat Polysaccharide Biosynthesis Protein SpsA, Chain A"/>
    <property type="match status" value="1"/>
</dbReference>
<dbReference type="InterPro" id="IPR001173">
    <property type="entry name" value="Glyco_trans_2-like"/>
</dbReference>
<dbReference type="EMBL" id="OV696693">
    <property type="protein sequence ID" value="CAH1271104.1"/>
    <property type="molecule type" value="Genomic_DNA"/>
</dbReference>
<feature type="region of interest" description="Disordered" evidence="1">
    <location>
        <begin position="1029"/>
        <end position="1055"/>
    </location>
</feature>
<dbReference type="InterPro" id="IPR029044">
    <property type="entry name" value="Nucleotide-diphossugar_trans"/>
</dbReference>
<accession>A0A8K0EW65</accession>
<dbReference type="PANTHER" id="PTHR15046">
    <property type="entry name" value="GLYCO_TRANS_2-LIKE DOMAIN-CONTAINING PROTEIN"/>
    <property type="match status" value="1"/>
</dbReference>
<dbReference type="OrthoDB" id="425014at2759"/>
<keyword evidence="4" id="KW-1185">Reference proteome</keyword>
<sequence>MVSDSTHSAEGASRWKKQLSKEDIPVTWINETVRLLDRGPCVCEEKSLSFTKDMTRDEKEDLKKRRKKELEKFRDRVSRMTDPLLLVRGHCPLGYPSMGLQVVPGEAIGIPGLSVDDTVLREQYKVEFSGEFGVLDIAAEVAKVDTSGRNTRSLKIVSSSLVHLNRQLDFLVYINTEPELGKLDLVNFRYLDHDVTIPIRINFRPVPLLYDPGSDNNIDRKVTVVTKTFLRYFSVRNLIRSIRKFYPTIRIVIADDSRPVENLQGDNVDHYVMPFGVGWFAGRNLAVSQVKTPYMLWVDDDFLFIPETKLEKFVDALDNADIDIVSGLVGRDRISLKKLNILEGDEEGDCLVQTIGTYGTLKNFPECHRVDRVTNFFLGRTDKVREVGFDPAYSRFAHTGMVRLRELQNRWWQDKAKEIQSYADSRDLRRFYAATKEIFGPRRGGTNTLLSADGITTLTEDQAILKRWKEHFQVLLNRPSTAADDLLRKVPQHPVRHWMSLPPSYAEFQKALKRMKAWKAPGPDNIPLELIAHGGEVVETRLFMIILRMWETKTVPADLKDATIITIFKKGDRSVCGNYRGISLLSIAGKIFARVLLDRLLTVAEEVLPESQCGFRPSRGTTDMIFCARLLQEKSREQRRPLFFVFWDLEKAFDSVPRPAMWATLRRFGCSNHFTELVQALHDGMTGRVVTKNTISDPFSITTGLKQGCVLAPTLFSLYLGAMIHELPDTASGIQLRCRMDGGLFNTGRLRARRLSTMFNVRELQYADDNATPVDTVDALHATVSAFDGAYSRFGLTSNVGKTKILAQGAPGQPPPDTSNVCLRGQALETVEAFPYLGSYLSNDCTAQKDIDNRIRAAHAAFGRLSKRVFLNHDLNLNTKIMVFRAIVLSTLLYGSEVWVLYRSDIKKLERFQQQKLRAILKVKWQDLVTNEAVLLRENLPSIETTMARRRLRWAGHVRRMPATRLPRQILFSQLEHGTRSRGAPKRRFRDQLKATLLHCDIDHANWETLAEDRTKWRRSITLGTEYMENQRRHKEETKRQRRKERLLQPRSPPTLRCTKCPRLFHTALGLGSHTRHFHPRTVLT</sequence>
<gene>
    <name evidence="3" type="primary">B4GALNT2</name>
    <name evidence="3" type="ORF">BLAG_LOCUS23209</name>
</gene>